<comment type="caution">
    <text evidence="1">The sequence shown here is derived from an EMBL/GenBank/DDBJ whole genome shotgun (WGS) entry which is preliminary data.</text>
</comment>
<keyword evidence="2" id="KW-1185">Reference proteome</keyword>
<dbReference type="RefSeq" id="WP_221489743.1">
    <property type="nucleotide sequence ID" value="NZ_BAAAUI010000011.1"/>
</dbReference>
<evidence type="ECO:0000313" key="2">
    <source>
        <dbReference type="Proteomes" id="UP000533598"/>
    </source>
</evidence>
<dbReference type="AlphaFoldDB" id="A0A7W7FPS8"/>
<proteinExistence type="predicted"/>
<dbReference type="Proteomes" id="UP000533598">
    <property type="component" value="Unassembled WGS sequence"/>
</dbReference>
<name>A0A7W7FPS8_9PSEU</name>
<organism evidence="1 2">
    <name type="scientific">Crossiella cryophila</name>
    <dbReference type="NCBI Taxonomy" id="43355"/>
    <lineage>
        <taxon>Bacteria</taxon>
        <taxon>Bacillati</taxon>
        <taxon>Actinomycetota</taxon>
        <taxon>Actinomycetes</taxon>
        <taxon>Pseudonocardiales</taxon>
        <taxon>Pseudonocardiaceae</taxon>
        <taxon>Crossiella</taxon>
    </lineage>
</organism>
<reference evidence="1 2" key="1">
    <citation type="submission" date="2020-08" db="EMBL/GenBank/DDBJ databases">
        <title>Sequencing the genomes of 1000 actinobacteria strains.</title>
        <authorList>
            <person name="Klenk H.-P."/>
        </authorList>
    </citation>
    <scope>NUCLEOTIDE SEQUENCE [LARGE SCALE GENOMIC DNA]</scope>
    <source>
        <strain evidence="1 2">DSM 44230</strain>
    </source>
</reference>
<sequence length="173" mass="19784">MRPLVLLDVDGPLNPFAAKADALPEGYREHRLRLSRWRREPQLRLWLNPDHGPRLIELAGHAGADLVWATTWEHRANSQLAPLLGLPELPVIYFGEPVLDSVWKYPAVARYAHGRTLLWFDDDFDLYPRARDEFLAGRGDTPTELVRVNPRTGLGEPDFDHAREWLAGVRRPG</sequence>
<accession>A0A7W7FPS8</accession>
<evidence type="ECO:0008006" key="3">
    <source>
        <dbReference type="Google" id="ProtNLM"/>
    </source>
</evidence>
<evidence type="ECO:0000313" key="1">
    <source>
        <dbReference type="EMBL" id="MBB4674151.1"/>
    </source>
</evidence>
<dbReference type="Pfam" id="PF18143">
    <property type="entry name" value="HAD_SAK_2"/>
    <property type="match status" value="1"/>
</dbReference>
<protein>
    <recommendedName>
        <fullName evidence="3">Secreted protein</fullName>
    </recommendedName>
</protein>
<gene>
    <name evidence="1" type="ORF">HNR67_000269</name>
</gene>
<dbReference type="EMBL" id="JACHMH010000001">
    <property type="protein sequence ID" value="MBB4674151.1"/>
    <property type="molecule type" value="Genomic_DNA"/>
</dbReference>